<accession>A0A438CM31</accession>
<comment type="caution">
    <text evidence="2">The sequence shown here is derived from an EMBL/GenBank/DDBJ whole genome shotgun (WGS) entry which is preliminary data.</text>
</comment>
<dbReference type="Proteomes" id="UP000288805">
    <property type="component" value="Unassembled WGS sequence"/>
</dbReference>
<proteinExistence type="predicted"/>
<protein>
    <submittedName>
        <fullName evidence="2">Uncharacterized protein</fullName>
    </submittedName>
</protein>
<keyword evidence="1" id="KW-1133">Transmembrane helix</keyword>
<evidence type="ECO:0000313" key="2">
    <source>
        <dbReference type="EMBL" id="RVW24272.1"/>
    </source>
</evidence>
<evidence type="ECO:0000256" key="1">
    <source>
        <dbReference type="SAM" id="Phobius"/>
    </source>
</evidence>
<dbReference type="AlphaFoldDB" id="A0A438CM31"/>
<gene>
    <name evidence="2" type="ORF">CK203_090994</name>
</gene>
<name>A0A438CM31_VITVI</name>
<feature type="transmembrane region" description="Helical" evidence="1">
    <location>
        <begin position="16"/>
        <end position="36"/>
    </location>
</feature>
<keyword evidence="1" id="KW-0812">Transmembrane</keyword>
<dbReference type="EMBL" id="QGNW01002176">
    <property type="protein sequence ID" value="RVW24272.1"/>
    <property type="molecule type" value="Genomic_DNA"/>
</dbReference>
<dbReference type="PANTHER" id="PTHR43991:SF21">
    <property type="entry name" value="GAMYB-BINDING PROTEIN"/>
    <property type="match status" value="1"/>
</dbReference>
<sequence length="124" mass="13277">MPVCVGSKKRFGGRGGAGGTVVVLGLVFVGFLRNLVWATSKHDVYLMSNYSVMHWSSISSNLSELLNFSGHVAPSEKHPGSILEGFMQTQISTLAVKDNFLVAGGFQGELTCKVSYFGSLRMGS</sequence>
<dbReference type="PANTHER" id="PTHR43991">
    <property type="entry name" value="WD REPEAT PROTEIN (AFU_ORTHOLOGUE AFUA_8G05640)-RELATED"/>
    <property type="match status" value="1"/>
</dbReference>
<keyword evidence="1" id="KW-0472">Membrane</keyword>
<organism evidence="2 3">
    <name type="scientific">Vitis vinifera</name>
    <name type="common">Grape</name>
    <dbReference type="NCBI Taxonomy" id="29760"/>
    <lineage>
        <taxon>Eukaryota</taxon>
        <taxon>Viridiplantae</taxon>
        <taxon>Streptophyta</taxon>
        <taxon>Embryophyta</taxon>
        <taxon>Tracheophyta</taxon>
        <taxon>Spermatophyta</taxon>
        <taxon>Magnoliopsida</taxon>
        <taxon>eudicotyledons</taxon>
        <taxon>Gunneridae</taxon>
        <taxon>Pentapetalae</taxon>
        <taxon>rosids</taxon>
        <taxon>Vitales</taxon>
        <taxon>Vitaceae</taxon>
        <taxon>Viteae</taxon>
        <taxon>Vitis</taxon>
    </lineage>
</organism>
<evidence type="ECO:0000313" key="3">
    <source>
        <dbReference type="Proteomes" id="UP000288805"/>
    </source>
</evidence>
<reference evidence="2 3" key="1">
    <citation type="journal article" date="2018" name="PLoS Genet.">
        <title>Population sequencing reveals clonal diversity and ancestral inbreeding in the grapevine cultivar Chardonnay.</title>
        <authorList>
            <person name="Roach M.J."/>
            <person name="Johnson D.L."/>
            <person name="Bohlmann J."/>
            <person name="van Vuuren H.J."/>
            <person name="Jones S.J."/>
            <person name="Pretorius I.S."/>
            <person name="Schmidt S.A."/>
            <person name="Borneman A.R."/>
        </authorList>
    </citation>
    <scope>NUCLEOTIDE SEQUENCE [LARGE SCALE GENOMIC DNA]</scope>
    <source>
        <strain evidence="3">cv. Chardonnay</strain>
        <tissue evidence="2">Leaf</tissue>
    </source>
</reference>